<proteinExistence type="predicted"/>
<dbReference type="Pfam" id="PF10127">
    <property type="entry name" value="RlaP"/>
    <property type="match status" value="1"/>
</dbReference>
<dbReference type="PANTHER" id="PTHR34817">
    <property type="entry name" value="NUCLEOTIDYLTRANSFERASE"/>
    <property type="match status" value="1"/>
</dbReference>
<protein>
    <submittedName>
        <fullName evidence="1">Nucleotidyltransferase</fullName>
    </submittedName>
</protein>
<dbReference type="RefSeq" id="WP_204414518.1">
    <property type="nucleotide sequence ID" value="NZ_JAFBED010000002.1"/>
</dbReference>
<accession>A0ABS2NXT6</accession>
<reference evidence="1 2" key="1">
    <citation type="submission" date="2021-01" db="EMBL/GenBank/DDBJ databases">
        <title>Genomic Encyclopedia of Type Strains, Phase IV (KMG-IV): sequencing the most valuable type-strain genomes for metagenomic binning, comparative biology and taxonomic classification.</title>
        <authorList>
            <person name="Goeker M."/>
        </authorList>
    </citation>
    <scope>NUCLEOTIDE SEQUENCE [LARGE SCALE GENOMIC DNA]</scope>
    <source>
        <strain evidence="1 2">DSM 25879</strain>
    </source>
</reference>
<gene>
    <name evidence="1" type="ORF">JOC95_001322</name>
</gene>
<sequence>MKETILSFLKKLEKEHEVTILYACEAGSRAYGVETEKSDYDIRFIYISSLRRYLSMNPVKDTIDYKQGEWDIQGWDIQKALRLAQKSNPSLYEWTLSPIVYMQEEHLTDMLYNISQKEFSKRTLLAHYVNMTKRNLSAFEEKGHYSYLYQAFRSSLMTENLTRDGAPATILLQELIAGSTRFSEDDLKHVLELKYGEADDSFSLLLGKITACIAEAQKQESRLPHTKPDINEIQEWFYCQFGI</sequence>
<dbReference type="EMBL" id="JAFBED010000002">
    <property type="protein sequence ID" value="MBM7619473.1"/>
    <property type="molecule type" value="Genomic_DNA"/>
</dbReference>
<dbReference type="Proteomes" id="UP000737402">
    <property type="component" value="Unassembled WGS sequence"/>
</dbReference>
<evidence type="ECO:0000313" key="2">
    <source>
        <dbReference type="Proteomes" id="UP000737402"/>
    </source>
</evidence>
<dbReference type="InterPro" id="IPR018775">
    <property type="entry name" value="RlaP"/>
</dbReference>
<comment type="caution">
    <text evidence="1">The sequence shown here is derived from an EMBL/GenBank/DDBJ whole genome shotgun (WGS) entry which is preliminary data.</text>
</comment>
<evidence type="ECO:0000313" key="1">
    <source>
        <dbReference type="EMBL" id="MBM7619473.1"/>
    </source>
</evidence>
<keyword evidence="2" id="KW-1185">Reference proteome</keyword>
<organism evidence="1 2">
    <name type="scientific">Sutcliffiella tianshenii</name>
    <dbReference type="NCBI Taxonomy" id="1463404"/>
    <lineage>
        <taxon>Bacteria</taxon>
        <taxon>Bacillati</taxon>
        <taxon>Bacillota</taxon>
        <taxon>Bacilli</taxon>
        <taxon>Bacillales</taxon>
        <taxon>Bacillaceae</taxon>
        <taxon>Sutcliffiella</taxon>
    </lineage>
</organism>
<name>A0ABS2NXT6_9BACI</name>
<dbReference type="PANTHER" id="PTHR34817:SF2">
    <property type="entry name" value="NUCLEOTIDYLTRANSFERASE"/>
    <property type="match status" value="1"/>
</dbReference>